<evidence type="ECO:0000313" key="2">
    <source>
        <dbReference type="EMBL" id="RHZ98838.1"/>
    </source>
</evidence>
<dbReference type="EMBL" id="QWGP01000001">
    <property type="protein sequence ID" value="RHZ98838.1"/>
    <property type="molecule type" value="Genomic_DNA"/>
</dbReference>
<sequence length="152" mass="16709">MSYEDIQKLLAVLSGSGMTIGIGSLSVAIAGFAIFATTLEKQALSLMIRKDQPGTNTPILVFVYATFVYVMATLLLLSFTSLLISLMAYPESPLWKLVGFVAPESLNHLAAFLLSAYVAQFVFVFSIMKSFIWNLYQIMLSLSAYIAIDKDD</sequence>
<dbReference type="RefSeq" id="WP_118999129.1">
    <property type="nucleotide sequence ID" value="NZ_QWGP01000001.1"/>
</dbReference>
<dbReference type="Proteomes" id="UP000266305">
    <property type="component" value="Unassembled WGS sequence"/>
</dbReference>
<gene>
    <name evidence="2" type="ORF">D1114_01765</name>
</gene>
<feature type="transmembrane region" description="Helical" evidence="1">
    <location>
        <begin position="59"/>
        <end position="89"/>
    </location>
</feature>
<accession>A0AAX1US06</accession>
<reference evidence="2 3" key="1">
    <citation type="submission" date="2018-08" db="EMBL/GenBank/DDBJ databases">
        <title>Draft genome sequence of Rhodobacter sphaeroides FY.</title>
        <authorList>
            <person name="Rayyan A."/>
            <person name="Meyer T.E."/>
            <person name="Kyndt J.A."/>
        </authorList>
    </citation>
    <scope>NUCLEOTIDE SEQUENCE [LARGE SCALE GENOMIC DNA]</scope>
    <source>
        <strain evidence="2 3">FY</strain>
    </source>
</reference>
<feature type="transmembrane region" description="Helical" evidence="1">
    <location>
        <begin position="20"/>
        <end position="39"/>
    </location>
</feature>
<protein>
    <submittedName>
        <fullName evidence="2">Uncharacterized protein</fullName>
    </submittedName>
</protein>
<proteinExistence type="predicted"/>
<evidence type="ECO:0000313" key="3">
    <source>
        <dbReference type="Proteomes" id="UP000266305"/>
    </source>
</evidence>
<keyword evidence="1" id="KW-0812">Transmembrane</keyword>
<evidence type="ECO:0000256" key="1">
    <source>
        <dbReference type="SAM" id="Phobius"/>
    </source>
</evidence>
<comment type="caution">
    <text evidence="2">The sequence shown here is derived from an EMBL/GenBank/DDBJ whole genome shotgun (WGS) entry which is preliminary data.</text>
</comment>
<keyword evidence="1" id="KW-1133">Transmembrane helix</keyword>
<dbReference type="AlphaFoldDB" id="A0AAX1US06"/>
<name>A0AAX1US06_CERSP</name>
<organism evidence="2 3">
    <name type="scientific">Cereibacter sphaeroides</name>
    <name type="common">Rhodobacter sphaeroides</name>
    <dbReference type="NCBI Taxonomy" id="1063"/>
    <lineage>
        <taxon>Bacteria</taxon>
        <taxon>Pseudomonadati</taxon>
        <taxon>Pseudomonadota</taxon>
        <taxon>Alphaproteobacteria</taxon>
        <taxon>Rhodobacterales</taxon>
        <taxon>Paracoccaceae</taxon>
        <taxon>Cereibacter</taxon>
    </lineage>
</organism>
<keyword evidence="1" id="KW-0472">Membrane</keyword>
<feature type="transmembrane region" description="Helical" evidence="1">
    <location>
        <begin position="109"/>
        <end position="132"/>
    </location>
</feature>